<keyword evidence="10" id="KW-0479">Metal-binding</keyword>
<evidence type="ECO:0000256" key="10">
    <source>
        <dbReference type="ARBA" id="ARBA00022723"/>
    </source>
</evidence>
<evidence type="ECO:0000256" key="11">
    <source>
        <dbReference type="ARBA" id="ARBA00022741"/>
    </source>
</evidence>
<keyword evidence="9 21" id="KW-0812">Transmembrane</keyword>
<keyword evidence="15" id="KW-1015">Disulfide bond</keyword>
<keyword evidence="13 21" id="KW-1133">Transmembrane helix</keyword>
<keyword evidence="24" id="KW-1185">Reference proteome</keyword>
<proteinExistence type="inferred from homology"/>
<dbReference type="EC" id="2.4.1.122" evidence="6"/>
<protein>
    <recommendedName>
        <fullName evidence="18">Glycoprotein-N-acetylgalactosamine 3-beta-galactosyltransferase 1</fullName>
        <ecNumber evidence="6">2.4.1.122</ecNumber>
    </recommendedName>
</protein>
<comment type="subunit">
    <text evidence="5">Homodimer; disulfide-linked.</text>
</comment>
<feature type="transmembrane region" description="Helical" evidence="21">
    <location>
        <begin position="12"/>
        <end position="30"/>
    </location>
</feature>
<accession>A0A7M7P5F3</accession>
<evidence type="ECO:0000256" key="17">
    <source>
        <dbReference type="ARBA" id="ARBA00023211"/>
    </source>
</evidence>
<dbReference type="OrthoDB" id="414175at2759"/>
<evidence type="ECO:0000256" key="21">
    <source>
        <dbReference type="SAM" id="Phobius"/>
    </source>
</evidence>
<comment type="similarity">
    <text evidence="4">Belongs to the glycosyltransferase 31 family. Beta3-Gal-T subfamily.</text>
</comment>
<dbReference type="KEGG" id="spu:115926065"/>
<evidence type="ECO:0000256" key="15">
    <source>
        <dbReference type="ARBA" id="ARBA00023157"/>
    </source>
</evidence>
<feature type="compositionally biased region" description="Basic and acidic residues" evidence="20">
    <location>
        <begin position="380"/>
        <end position="467"/>
    </location>
</feature>
<evidence type="ECO:0000256" key="6">
    <source>
        <dbReference type="ARBA" id="ARBA00012557"/>
    </source>
</evidence>
<name>A0A7M7P5F3_STRPU</name>
<dbReference type="OMA" id="ISWHYVA"/>
<evidence type="ECO:0000256" key="1">
    <source>
        <dbReference type="ARBA" id="ARBA00001936"/>
    </source>
</evidence>
<evidence type="ECO:0000313" key="23">
    <source>
        <dbReference type="EnsemblMetazoa" id="XP_030846286"/>
    </source>
</evidence>
<dbReference type="PROSITE" id="PS51257">
    <property type="entry name" value="PROKAR_LIPOPROTEIN"/>
    <property type="match status" value="1"/>
</dbReference>
<dbReference type="EnsemblMetazoa" id="XM_030990426">
    <property type="protein sequence ID" value="XP_030846286"/>
    <property type="gene ID" value="LOC115926065"/>
</dbReference>
<evidence type="ECO:0000256" key="9">
    <source>
        <dbReference type="ARBA" id="ARBA00022692"/>
    </source>
</evidence>
<keyword evidence="8" id="KW-0808">Transferase</keyword>
<dbReference type="FunCoup" id="A0A7M7P5F3">
    <property type="interactions" value="366"/>
</dbReference>
<evidence type="ECO:0000256" key="8">
    <source>
        <dbReference type="ARBA" id="ARBA00022679"/>
    </source>
</evidence>
<dbReference type="GO" id="GO:0016263">
    <property type="term" value="F:glycoprotein-N-acetylgalactosamine 3-beta-galactosyltransferase activity"/>
    <property type="evidence" value="ECO:0000318"/>
    <property type="project" value="GO_Central"/>
</dbReference>
<dbReference type="FunFam" id="3.90.550.50:FF:000017">
    <property type="entry name" value="Glycoprotein-N-acetylgalactosamine 3-beta-galactosyltransferase 1"/>
    <property type="match status" value="1"/>
</dbReference>
<keyword evidence="16" id="KW-0325">Glycoprotein</keyword>
<keyword evidence="12" id="KW-0735">Signal-anchor</keyword>
<dbReference type="UniPathway" id="UPA00378"/>
<dbReference type="InterPro" id="IPR026050">
    <property type="entry name" value="C1GALT1/C1GALT1_chp1"/>
</dbReference>
<evidence type="ECO:0000256" key="12">
    <source>
        <dbReference type="ARBA" id="ARBA00022968"/>
    </source>
</evidence>
<keyword evidence="7" id="KW-0328">Glycosyltransferase</keyword>
<dbReference type="InParanoid" id="A0A7M7P5F3"/>
<feature type="region of interest" description="Disordered" evidence="20">
    <location>
        <begin position="371"/>
        <end position="467"/>
    </location>
</feature>
<dbReference type="GeneID" id="115926065"/>
<evidence type="ECO:0000256" key="16">
    <source>
        <dbReference type="ARBA" id="ARBA00023180"/>
    </source>
</evidence>
<dbReference type="AlphaFoldDB" id="A0A7M7P5F3"/>
<evidence type="ECO:0000256" key="19">
    <source>
        <dbReference type="ARBA" id="ARBA00059245"/>
    </source>
</evidence>
<dbReference type="GO" id="GO:0016020">
    <property type="term" value="C:membrane"/>
    <property type="evidence" value="ECO:0007669"/>
    <property type="project" value="UniProtKB-SubCell"/>
</dbReference>
<evidence type="ECO:0000256" key="2">
    <source>
        <dbReference type="ARBA" id="ARBA00004606"/>
    </source>
</evidence>
<comment type="subcellular location">
    <subcellularLocation>
        <location evidence="2">Membrane</location>
        <topology evidence="2">Single-pass type II membrane protein</topology>
    </subcellularLocation>
</comment>
<dbReference type="GO" id="GO:0030145">
    <property type="term" value="F:manganese ion binding"/>
    <property type="evidence" value="ECO:0007669"/>
    <property type="project" value="UniProtKB-ARBA"/>
</dbReference>
<dbReference type="PANTHER" id="PTHR23033">
    <property type="entry name" value="BETA1,3-GALACTOSYLTRANSFERASE"/>
    <property type="match status" value="1"/>
</dbReference>
<evidence type="ECO:0000256" key="20">
    <source>
        <dbReference type="SAM" id="MobiDB-lite"/>
    </source>
</evidence>
<dbReference type="RefSeq" id="XP_030846286.1">
    <property type="nucleotide sequence ID" value="XM_030990426.1"/>
</dbReference>
<evidence type="ECO:0000256" key="18">
    <source>
        <dbReference type="ARBA" id="ARBA00040898"/>
    </source>
</evidence>
<dbReference type="GO" id="GO:0000166">
    <property type="term" value="F:nucleotide binding"/>
    <property type="evidence" value="ECO:0007669"/>
    <property type="project" value="UniProtKB-KW"/>
</dbReference>
<comment type="pathway">
    <text evidence="3">Protein modification; protein glycosylation.</text>
</comment>
<evidence type="ECO:0000256" key="14">
    <source>
        <dbReference type="ARBA" id="ARBA00023136"/>
    </source>
</evidence>
<dbReference type="Gene3D" id="3.90.550.50">
    <property type="match status" value="1"/>
</dbReference>
<organism evidence="23 24">
    <name type="scientific">Strongylocentrotus purpuratus</name>
    <name type="common">Purple sea urchin</name>
    <dbReference type="NCBI Taxonomy" id="7668"/>
    <lineage>
        <taxon>Eukaryota</taxon>
        <taxon>Metazoa</taxon>
        <taxon>Echinodermata</taxon>
        <taxon>Eleutherozoa</taxon>
        <taxon>Echinozoa</taxon>
        <taxon>Echinoidea</taxon>
        <taxon>Euechinoidea</taxon>
        <taxon>Echinacea</taxon>
        <taxon>Camarodonta</taxon>
        <taxon>Echinidea</taxon>
        <taxon>Strongylocentrotidae</taxon>
        <taxon>Strongylocentrotus</taxon>
    </lineage>
</organism>
<comment type="function">
    <text evidence="19">Glycosyltransferase that generates the core 1 O-glycan Gal-beta1-3GalNAc-alpha1-Ser/Thr (T antigen), which is a precursor for many extended O-glycans in glycoproteins.</text>
</comment>
<evidence type="ECO:0000256" key="7">
    <source>
        <dbReference type="ARBA" id="ARBA00022676"/>
    </source>
</evidence>
<dbReference type="Proteomes" id="UP000007110">
    <property type="component" value="Unassembled WGS sequence"/>
</dbReference>
<evidence type="ECO:0000256" key="13">
    <source>
        <dbReference type="ARBA" id="ARBA00022989"/>
    </source>
</evidence>
<sequence>MAAVKGNTRGFIWNFCFGLFFGCCITYLTVKFSRLNEFRSSSHMQKFDSDSNNGAGEALRQPDGHVIVDDTNRVLESELKHFQDSHHHNFVGQDALAQVLYDKVRVLCWIMTGPQNINTKAVHIFATWGKRCNKVIFISSEPSDKVPIVKVATKEGRDFLWQKTRGAFQHIYDNFLDDYDWFLKADDDTFVIVENLRYFLSSYTPDTSIYFGHKFKRYVKQGYMSGGGGYVTSRTGVKNLVEIAFKDPSKCWGMDKKGGAEDVEIGKCFENSGVVAGDSRDSLERNRFHPFQPEAHLDPKGLPDAFWYWDYIYYPRNEGFEGCCSDYSITFHYIPPAALYNLEYLVYHLRPFGVGTYPCPADVPKEILQEARSRQQSQEQPHDDQENKQVEQGKEQLSQEKQREEAQEKQESQPKQEKEANVDNERTDLEKAKETEQKPVEIEKEIVDVLKNETKKSEIEDKKDSVR</sequence>
<comment type="cofactor">
    <cofactor evidence="1">
        <name>Mn(2+)</name>
        <dbReference type="ChEBI" id="CHEBI:29035"/>
    </cofactor>
</comment>
<reference evidence="23" key="2">
    <citation type="submission" date="2021-01" db="UniProtKB">
        <authorList>
            <consortium name="EnsemblMetazoa"/>
        </authorList>
    </citation>
    <scope>IDENTIFICATION</scope>
</reference>
<keyword evidence="17" id="KW-0464">Manganese</keyword>
<dbReference type="PANTHER" id="PTHR23033:SF14">
    <property type="entry name" value="GLYCOPROTEIN-N-ACETYLGALACTOSAMINE 3-BETA-GALACTOSYLTRANSFERASE 1-RELATED"/>
    <property type="match status" value="1"/>
</dbReference>
<evidence type="ECO:0000256" key="4">
    <source>
        <dbReference type="ARBA" id="ARBA00006462"/>
    </source>
</evidence>
<evidence type="ECO:0000256" key="5">
    <source>
        <dbReference type="ARBA" id="ARBA00011748"/>
    </source>
</evidence>
<evidence type="ECO:0000259" key="22">
    <source>
        <dbReference type="Pfam" id="PF02434"/>
    </source>
</evidence>
<evidence type="ECO:0000313" key="24">
    <source>
        <dbReference type="Proteomes" id="UP000007110"/>
    </source>
</evidence>
<keyword evidence="11" id="KW-0547">Nucleotide-binding</keyword>
<evidence type="ECO:0000256" key="3">
    <source>
        <dbReference type="ARBA" id="ARBA00004922"/>
    </source>
</evidence>
<feature type="domain" description="Fringe-like glycosyltransferase" evidence="22">
    <location>
        <begin position="122"/>
        <end position="271"/>
    </location>
</feature>
<dbReference type="InterPro" id="IPR003378">
    <property type="entry name" value="Fringe-like_glycosylTrfase"/>
</dbReference>
<keyword evidence="14 21" id="KW-0472">Membrane</keyword>
<reference evidence="24" key="1">
    <citation type="submission" date="2015-02" db="EMBL/GenBank/DDBJ databases">
        <title>Genome sequencing for Strongylocentrotus purpuratus.</title>
        <authorList>
            <person name="Murali S."/>
            <person name="Liu Y."/>
            <person name="Vee V."/>
            <person name="English A."/>
            <person name="Wang M."/>
            <person name="Skinner E."/>
            <person name="Han Y."/>
            <person name="Muzny D.M."/>
            <person name="Worley K.C."/>
            <person name="Gibbs R.A."/>
        </authorList>
    </citation>
    <scope>NUCLEOTIDE SEQUENCE</scope>
</reference>
<dbReference type="Pfam" id="PF02434">
    <property type="entry name" value="Fringe"/>
    <property type="match status" value="1"/>
</dbReference>